<keyword evidence="9" id="KW-0175">Coiled coil</keyword>
<feature type="region of interest" description="Disordered" evidence="10">
    <location>
        <begin position="1"/>
        <end position="21"/>
    </location>
</feature>
<dbReference type="PANTHER" id="PTHR43047">
    <property type="entry name" value="TWO-COMPONENT HISTIDINE PROTEIN KINASE"/>
    <property type="match status" value="1"/>
</dbReference>
<comment type="similarity">
    <text evidence="2">In the N-terminal section; belongs to the phytochrome family.</text>
</comment>
<dbReference type="InterPro" id="IPR003594">
    <property type="entry name" value="HATPase_dom"/>
</dbReference>
<dbReference type="SUPFAM" id="SSF47384">
    <property type="entry name" value="Homodimeric domain of signal transducing histidine kinase"/>
    <property type="match status" value="1"/>
</dbReference>
<keyword evidence="15" id="KW-1185">Reference proteome</keyword>
<name>A0A068NLZ2_FIMGI</name>
<comment type="catalytic activity">
    <reaction evidence="1">
        <text>ATP + protein L-histidine = ADP + protein N-phospho-L-histidine.</text>
        <dbReference type="EC" id="2.7.13.3"/>
    </reaction>
</comment>
<dbReference type="PROSITE" id="PS50109">
    <property type="entry name" value="HIS_KIN"/>
    <property type="match status" value="1"/>
</dbReference>
<evidence type="ECO:0000256" key="7">
    <source>
        <dbReference type="ARBA" id="ARBA00023012"/>
    </source>
</evidence>
<feature type="domain" description="PAS" evidence="12">
    <location>
        <begin position="23"/>
        <end position="76"/>
    </location>
</feature>
<dbReference type="AlphaFoldDB" id="A0A068NLZ2"/>
<protein>
    <recommendedName>
        <fullName evidence="8">Circadian input-output histidine kinase CikA</fullName>
        <ecNumber evidence="3">2.7.13.3</ecNumber>
    </recommendedName>
</protein>
<evidence type="ECO:0000256" key="10">
    <source>
        <dbReference type="SAM" id="MobiDB-lite"/>
    </source>
</evidence>
<dbReference type="SUPFAM" id="SSF55785">
    <property type="entry name" value="PYP-like sensor domain (PAS domain)"/>
    <property type="match status" value="1"/>
</dbReference>
<dbReference type="InterPro" id="IPR000014">
    <property type="entry name" value="PAS"/>
</dbReference>
<evidence type="ECO:0000256" key="4">
    <source>
        <dbReference type="ARBA" id="ARBA00022553"/>
    </source>
</evidence>
<sequence>MELGHLFETEPSDAGSRPGNIDAEKKFRGLLESAPDAIVIVNADGVIVLVNSQTERMFGYPRDQILGQPIESLVPERFRTRHPHHRRSYFGVPRVRPMGAGLDLWGLRADGIEFPVEISLSPLETDEGVLVTAAIRDVTDRKRVEVALQEKNEQLERAIQAKDRFLASMSHELRTPLNAIIGFSGTLLMKLPGDLTEDQETQLKIVQRSANHLLSLINDLLDLAKIESGTVEVNAEPVDIKAVVDEVVTTLRPMADAKHLEFFHSVGDVPDQIVTDRRMLQQILINLTNNAIKFTDSGSVRLTVGSDAGQIWFRISDTGIGISEANQLRLFEPFSQVRGRGVREREGSGLGLHLSRKLASLAGGNITVESELEQGSIFTVWLPTEC</sequence>
<evidence type="ECO:0000259" key="12">
    <source>
        <dbReference type="PROSITE" id="PS50112"/>
    </source>
</evidence>
<dbReference type="OrthoDB" id="177675at2"/>
<evidence type="ECO:0000256" key="2">
    <source>
        <dbReference type="ARBA" id="ARBA00006402"/>
    </source>
</evidence>
<gene>
    <name evidence="14" type="ORF">OP10G_0437</name>
</gene>
<dbReference type="CDD" id="cd00130">
    <property type="entry name" value="PAS"/>
    <property type="match status" value="1"/>
</dbReference>
<dbReference type="eggNOG" id="COG5002">
    <property type="taxonomic scope" value="Bacteria"/>
</dbReference>
<feature type="coiled-coil region" evidence="9">
    <location>
        <begin position="141"/>
        <end position="168"/>
    </location>
</feature>
<dbReference type="CDD" id="cd16922">
    <property type="entry name" value="HATPase_EvgS-ArcB-TorS-like"/>
    <property type="match status" value="1"/>
</dbReference>
<keyword evidence="5" id="KW-0808">Transferase</keyword>
<accession>A0A068NLZ2</accession>
<feature type="domain" description="PAC" evidence="13">
    <location>
        <begin position="100"/>
        <end position="150"/>
    </location>
</feature>
<dbReference type="FunFam" id="1.10.287.130:FF:000001">
    <property type="entry name" value="Two-component sensor histidine kinase"/>
    <property type="match status" value="1"/>
</dbReference>
<dbReference type="Gene3D" id="1.10.287.130">
    <property type="match status" value="1"/>
</dbReference>
<dbReference type="Pfam" id="PF13426">
    <property type="entry name" value="PAS_9"/>
    <property type="match status" value="1"/>
</dbReference>
<evidence type="ECO:0000256" key="6">
    <source>
        <dbReference type="ARBA" id="ARBA00022777"/>
    </source>
</evidence>
<dbReference type="NCBIfam" id="TIGR00229">
    <property type="entry name" value="sensory_box"/>
    <property type="match status" value="1"/>
</dbReference>
<dbReference type="Pfam" id="PF00512">
    <property type="entry name" value="HisKA"/>
    <property type="match status" value="1"/>
</dbReference>
<dbReference type="FunFam" id="3.30.565.10:FF:000010">
    <property type="entry name" value="Sensor histidine kinase RcsC"/>
    <property type="match status" value="1"/>
</dbReference>
<dbReference type="InterPro" id="IPR005467">
    <property type="entry name" value="His_kinase_dom"/>
</dbReference>
<dbReference type="InterPro" id="IPR035965">
    <property type="entry name" value="PAS-like_dom_sf"/>
</dbReference>
<evidence type="ECO:0000259" key="13">
    <source>
        <dbReference type="PROSITE" id="PS50113"/>
    </source>
</evidence>
<evidence type="ECO:0000259" key="11">
    <source>
        <dbReference type="PROSITE" id="PS50109"/>
    </source>
</evidence>
<reference evidence="14 15" key="1">
    <citation type="journal article" date="2014" name="PLoS ONE">
        <title>The first complete genome sequence of the class fimbriimonadia in the phylum armatimonadetes.</title>
        <authorList>
            <person name="Hu Z.Y."/>
            <person name="Wang Y.Z."/>
            <person name="Im W.T."/>
            <person name="Wang S.Y."/>
            <person name="Zhao G.P."/>
            <person name="Zheng H.J."/>
            <person name="Quan Z.X."/>
        </authorList>
    </citation>
    <scope>NUCLEOTIDE SEQUENCE [LARGE SCALE GENOMIC DNA]</scope>
    <source>
        <strain evidence="14">Gsoil 348</strain>
    </source>
</reference>
<dbReference type="STRING" id="661478.OP10G_0437"/>
<dbReference type="Pfam" id="PF02518">
    <property type="entry name" value="HATPase_c"/>
    <property type="match status" value="1"/>
</dbReference>
<dbReference type="Proteomes" id="UP000027982">
    <property type="component" value="Chromosome"/>
</dbReference>
<evidence type="ECO:0000256" key="3">
    <source>
        <dbReference type="ARBA" id="ARBA00012438"/>
    </source>
</evidence>
<dbReference type="CDD" id="cd00082">
    <property type="entry name" value="HisKA"/>
    <property type="match status" value="1"/>
</dbReference>
<dbReference type="SMART" id="SM00387">
    <property type="entry name" value="HATPase_c"/>
    <property type="match status" value="1"/>
</dbReference>
<dbReference type="GO" id="GO:0000155">
    <property type="term" value="F:phosphorelay sensor kinase activity"/>
    <property type="evidence" value="ECO:0007669"/>
    <property type="project" value="InterPro"/>
</dbReference>
<dbReference type="SMART" id="SM00091">
    <property type="entry name" value="PAS"/>
    <property type="match status" value="1"/>
</dbReference>
<evidence type="ECO:0000256" key="1">
    <source>
        <dbReference type="ARBA" id="ARBA00000085"/>
    </source>
</evidence>
<dbReference type="EMBL" id="CP007139">
    <property type="protein sequence ID" value="AIE83805.1"/>
    <property type="molecule type" value="Genomic_DNA"/>
</dbReference>
<dbReference type="KEGG" id="fgi:OP10G_0437"/>
<dbReference type="HOGENOM" id="CLU_000445_114_71_0"/>
<dbReference type="SMART" id="SM00388">
    <property type="entry name" value="HisKA"/>
    <property type="match status" value="1"/>
</dbReference>
<dbReference type="SUPFAM" id="SSF55874">
    <property type="entry name" value="ATPase domain of HSP90 chaperone/DNA topoisomerase II/histidine kinase"/>
    <property type="match status" value="1"/>
</dbReference>
<dbReference type="InterPro" id="IPR004358">
    <property type="entry name" value="Sig_transdc_His_kin-like_C"/>
</dbReference>
<dbReference type="Gene3D" id="3.30.565.10">
    <property type="entry name" value="Histidine kinase-like ATPase, C-terminal domain"/>
    <property type="match status" value="1"/>
</dbReference>
<feature type="domain" description="Histidine kinase" evidence="11">
    <location>
        <begin position="168"/>
        <end position="386"/>
    </location>
</feature>
<dbReference type="InterPro" id="IPR036890">
    <property type="entry name" value="HATPase_C_sf"/>
</dbReference>
<evidence type="ECO:0000256" key="5">
    <source>
        <dbReference type="ARBA" id="ARBA00022679"/>
    </source>
</evidence>
<evidence type="ECO:0000313" key="15">
    <source>
        <dbReference type="Proteomes" id="UP000027982"/>
    </source>
</evidence>
<evidence type="ECO:0000256" key="9">
    <source>
        <dbReference type="SAM" id="Coils"/>
    </source>
</evidence>
<dbReference type="PROSITE" id="PS50112">
    <property type="entry name" value="PAS"/>
    <property type="match status" value="1"/>
</dbReference>
<keyword evidence="6 14" id="KW-0418">Kinase</keyword>
<dbReference type="RefSeq" id="WP_025227533.1">
    <property type="nucleotide sequence ID" value="NZ_CP007139.1"/>
</dbReference>
<dbReference type="InterPro" id="IPR003661">
    <property type="entry name" value="HisK_dim/P_dom"/>
</dbReference>
<dbReference type="PRINTS" id="PR00344">
    <property type="entry name" value="BCTRLSENSOR"/>
</dbReference>
<dbReference type="InterPro" id="IPR000700">
    <property type="entry name" value="PAS-assoc_C"/>
</dbReference>
<organism evidence="14 15">
    <name type="scientific">Fimbriimonas ginsengisoli Gsoil 348</name>
    <dbReference type="NCBI Taxonomy" id="661478"/>
    <lineage>
        <taxon>Bacteria</taxon>
        <taxon>Bacillati</taxon>
        <taxon>Armatimonadota</taxon>
        <taxon>Fimbriimonadia</taxon>
        <taxon>Fimbriimonadales</taxon>
        <taxon>Fimbriimonadaceae</taxon>
        <taxon>Fimbriimonas</taxon>
    </lineage>
</organism>
<proteinExistence type="inferred from homology"/>
<evidence type="ECO:0000313" key="14">
    <source>
        <dbReference type="EMBL" id="AIE83805.1"/>
    </source>
</evidence>
<dbReference type="Gene3D" id="3.30.450.20">
    <property type="entry name" value="PAS domain"/>
    <property type="match status" value="1"/>
</dbReference>
<dbReference type="InterPro" id="IPR036097">
    <property type="entry name" value="HisK_dim/P_sf"/>
</dbReference>
<evidence type="ECO:0000256" key="8">
    <source>
        <dbReference type="ARBA" id="ARBA00074306"/>
    </source>
</evidence>
<dbReference type="EC" id="2.7.13.3" evidence="3"/>
<keyword evidence="4" id="KW-0597">Phosphoprotein</keyword>
<keyword evidence="7" id="KW-0902">Two-component regulatory system</keyword>
<dbReference type="PROSITE" id="PS50113">
    <property type="entry name" value="PAC"/>
    <property type="match status" value="1"/>
</dbReference>